<dbReference type="RefSeq" id="XP_066086482.1">
    <property type="nucleotide sequence ID" value="XM_066230385.1"/>
</dbReference>
<keyword evidence="1" id="KW-1133">Transmembrane helix</keyword>
<evidence type="ECO:0000256" key="1">
    <source>
        <dbReference type="SAM" id="Phobius"/>
    </source>
</evidence>
<feature type="transmembrane region" description="Helical" evidence="1">
    <location>
        <begin position="38"/>
        <end position="59"/>
    </location>
</feature>
<evidence type="ECO:0000313" key="2">
    <source>
        <dbReference type="EMBL" id="WWD08515.1"/>
    </source>
</evidence>
<reference evidence="2 3" key="1">
    <citation type="submission" date="2024-01" db="EMBL/GenBank/DDBJ databases">
        <title>Comparative genomics of Cryptococcus and Kwoniella reveals pathogenesis evolution and contrasting modes of karyotype evolution via chromosome fusion or intercentromeric recombination.</title>
        <authorList>
            <person name="Coelho M.A."/>
            <person name="David-Palma M."/>
            <person name="Shea T."/>
            <person name="Bowers K."/>
            <person name="McGinley-Smith S."/>
            <person name="Mohammad A.W."/>
            <person name="Gnirke A."/>
            <person name="Yurkov A.M."/>
            <person name="Nowrousian M."/>
            <person name="Sun S."/>
            <person name="Cuomo C.A."/>
            <person name="Heitman J."/>
        </authorList>
    </citation>
    <scope>NUCLEOTIDE SEQUENCE [LARGE SCALE GENOMIC DNA]</scope>
    <source>
        <strain evidence="2 3">PYCC6329</strain>
    </source>
</reference>
<dbReference type="EMBL" id="CP144090">
    <property type="protein sequence ID" value="WWD08515.1"/>
    <property type="molecule type" value="Genomic_DNA"/>
</dbReference>
<keyword evidence="1" id="KW-0812">Transmembrane</keyword>
<dbReference type="KEGG" id="ker:91105428"/>
<name>A0AAX4KSK8_9TREE</name>
<organism evidence="2 3">
    <name type="scientific">Kwoniella europaea PYCC6329</name>
    <dbReference type="NCBI Taxonomy" id="1423913"/>
    <lineage>
        <taxon>Eukaryota</taxon>
        <taxon>Fungi</taxon>
        <taxon>Dikarya</taxon>
        <taxon>Basidiomycota</taxon>
        <taxon>Agaricomycotina</taxon>
        <taxon>Tremellomycetes</taxon>
        <taxon>Tremellales</taxon>
        <taxon>Cryptococcaceae</taxon>
        <taxon>Kwoniella</taxon>
    </lineage>
</organism>
<gene>
    <name evidence="2" type="ORF">V865_006627</name>
</gene>
<dbReference type="GeneID" id="91105428"/>
<dbReference type="Proteomes" id="UP001358614">
    <property type="component" value="Chromosome 2"/>
</dbReference>
<proteinExistence type="predicted"/>
<keyword evidence="1" id="KW-0472">Membrane</keyword>
<evidence type="ECO:0008006" key="4">
    <source>
        <dbReference type="Google" id="ProtNLM"/>
    </source>
</evidence>
<protein>
    <recommendedName>
        <fullName evidence="4">Solute carrier family 40 protein</fullName>
    </recommendedName>
</protein>
<accession>A0AAX4KSK8</accession>
<evidence type="ECO:0000313" key="3">
    <source>
        <dbReference type="Proteomes" id="UP001358614"/>
    </source>
</evidence>
<dbReference type="AlphaFoldDB" id="A0AAX4KSK8"/>
<sequence length="73" mass="8448">MSLNSKSDRDDGLVQNSKQPWYYYLWDSFGKPPAERRLLVRLDLSLLVFSTLGLIMRYIDQTNLSTAFVSGMK</sequence>
<keyword evidence="3" id="KW-1185">Reference proteome</keyword>